<name>A0A645GBI4_9ZZZZ</name>
<evidence type="ECO:0000313" key="9">
    <source>
        <dbReference type="EMBL" id="MPN24267.1"/>
    </source>
</evidence>
<keyword evidence="2" id="KW-1003">Cell membrane</keyword>
<evidence type="ECO:0000256" key="5">
    <source>
        <dbReference type="ARBA" id="ARBA00022801"/>
    </source>
</evidence>
<dbReference type="NCBIfam" id="TIGR04178">
    <property type="entry name" value="exo_archaeo"/>
    <property type="match status" value="1"/>
</dbReference>
<comment type="subcellular location">
    <subcellularLocation>
        <location evidence="1">Cell membrane</location>
        <topology evidence="1">Multi-pass membrane protein</topology>
    </subcellularLocation>
</comment>
<dbReference type="AlphaFoldDB" id="A0A645GBI4"/>
<evidence type="ECO:0000256" key="3">
    <source>
        <dbReference type="ARBA" id="ARBA00022670"/>
    </source>
</evidence>
<dbReference type="GO" id="GO:0005886">
    <property type="term" value="C:plasma membrane"/>
    <property type="evidence" value="ECO:0007669"/>
    <property type="project" value="UniProtKB-SubCell"/>
</dbReference>
<keyword evidence="5" id="KW-0378">Hydrolase</keyword>
<keyword evidence="6 8" id="KW-1133">Transmembrane helix</keyword>
<reference evidence="9" key="1">
    <citation type="submission" date="2019-08" db="EMBL/GenBank/DDBJ databases">
        <authorList>
            <person name="Kucharzyk K."/>
            <person name="Murdoch R.W."/>
            <person name="Higgins S."/>
            <person name="Loffler F."/>
        </authorList>
    </citation>
    <scope>NUCLEOTIDE SEQUENCE</scope>
</reference>
<evidence type="ECO:0000256" key="4">
    <source>
        <dbReference type="ARBA" id="ARBA00022692"/>
    </source>
</evidence>
<keyword evidence="7 8" id="KW-0472">Membrane</keyword>
<accession>A0A645GBI4</accession>
<dbReference type="EMBL" id="VSSQ01073071">
    <property type="protein sequence ID" value="MPN24267.1"/>
    <property type="molecule type" value="Genomic_DNA"/>
</dbReference>
<evidence type="ECO:0000256" key="8">
    <source>
        <dbReference type="SAM" id="Phobius"/>
    </source>
</evidence>
<evidence type="ECO:0000256" key="6">
    <source>
        <dbReference type="ARBA" id="ARBA00022989"/>
    </source>
</evidence>
<dbReference type="InterPro" id="IPR019127">
    <property type="entry name" value="Exosortase"/>
</dbReference>
<evidence type="ECO:0000256" key="7">
    <source>
        <dbReference type="ARBA" id="ARBA00023136"/>
    </source>
</evidence>
<dbReference type="GO" id="GO:0008233">
    <property type="term" value="F:peptidase activity"/>
    <property type="evidence" value="ECO:0007669"/>
    <property type="project" value="UniProtKB-KW"/>
</dbReference>
<protein>
    <submittedName>
        <fullName evidence="9">Uncharacterized protein</fullName>
    </submittedName>
</protein>
<comment type="caution">
    <text evidence="9">The sequence shown here is derived from an EMBL/GenBank/DDBJ whole genome shotgun (WGS) entry which is preliminary data.</text>
</comment>
<gene>
    <name evidence="9" type="ORF">SDC9_171662</name>
</gene>
<proteinExistence type="predicted"/>
<feature type="transmembrane region" description="Helical" evidence="8">
    <location>
        <begin position="52"/>
        <end position="72"/>
    </location>
</feature>
<evidence type="ECO:0000256" key="1">
    <source>
        <dbReference type="ARBA" id="ARBA00004651"/>
    </source>
</evidence>
<evidence type="ECO:0000256" key="2">
    <source>
        <dbReference type="ARBA" id="ARBA00022475"/>
    </source>
</evidence>
<dbReference type="Pfam" id="PF09721">
    <property type="entry name" value="Exosortase_EpsH"/>
    <property type="match status" value="1"/>
</dbReference>
<dbReference type="InterPro" id="IPR026392">
    <property type="entry name" value="Exo/Archaeosortase_dom"/>
</dbReference>
<sequence length="85" mass="9427">MVRTKLPLWLQGLLYCIMLPVIVVLNAVRLSVVTLCYALGGIRAFDEPLHSVFGFAMLLAVIGITGGLGTWFRMLRTPDQKEPPK</sequence>
<keyword evidence="4 8" id="KW-0812">Transmembrane</keyword>
<keyword evidence="3" id="KW-0645">Protease</keyword>
<feature type="transmembrane region" description="Helical" evidence="8">
    <location>
        <begin position="12"/>
        <end position="40"/>
    </location>
</feature>
<dbReference type="GO" id="GO:0006508">
    <property type="term" value="P:proteolysis"/>
    <property type="evidence" value="ECO:0007669"/>
    <property type="project" value="UniProtKB-KW"/>
</dbReference>
<organism evidence="9">
    <name type="scientific">bioreactor metagenome</name>
    <dbReference type="NCBI Taxonomy" id="1076179"/>
    <lineage>
        <taxon>unclassified sequences</taxon>
        <taxon>metagenomes</taxon>
        <taxon>ecological metagenomes</taxon>
    </lineage>
</organism>